<dbReference type="NCBIfam" id="NF003442">
    <property type="entry name" value="PRK04976.1"/>
    <property type="match status" value="1"/>
</dbReference>
<keyword evidence="2 3" id="KW-0143">Chaperone</keyword>
<dbReference type="GO" id="GO:0006457">
    <property type="term" value="P:protein folding"/>
    <property type="evidence" value="ECO:0007669"/>
    <property type="project" value="UniProtKB-UniRule"/>
</dbReference>
<dbReference type="InterPro" id="IPR023069">
    <property type="entry name" value="Chaperone_TorD"/>
</dbReference>
<dbReference type="EMBL" id="JABAIK010000001">
    <property type="protein sequence ID" value="NLS11299.1"/>
    <property type="molecule type" value="Genomic_DNA"/>
</dbReference>
<dbReference type="PANTHER" id="PTHR34227">
    <property type="entry name" value="CHAPERONE PROTEIN YCDY"/>
    <property type="match status" value="1"/>
</dbReference>
<dbReference type="HAMAP" id="MF_01150">
    <property type="entry name" value="TorD"/>
    <property type="match status" value="1"/>
</dbReference>
<dbReference type="AlphaFoldDB" id="A0A7X8TMH3"/>
<dbReference type="InterPro" id="IPR036411">
    <property type="entry name" value="TorD-like_sf"/>
</dbReference>
<proteinExistence type="inferred from homology"/>
<comment type="subcellular location">
    <subcellularLocation>
        <location evidence="3">Cytoplasm</location>
    </subcellularLocation>
</comment>
<dbReference type="SUPFAM" id="SSF89155">
    <property type="entry name" value="TorD-like"/>
    <property type="match status" value="1"/>
</dbReference>
<protein>
    <recommendedName>
        <fullName evidence="3">Chaperone protein TorD</fullName>
    </recommendedName>
</protein>
<dbReference type="InterPro" id="IPR050289">
    <property type="entry name" value="TorD/DmsD_chaperones"/>
</dbReference>
<keyword evidence="5" id="KW-1185">Reference proteome</keyword>
<dbReference type="InterPro" id="IPR036386">
    <property type="entry name" value="HscB_C_sf"/>
</dbReference>
<sequence>MQELKAFNEQRAEIYWWLSSLFVKELSEEDIARYQSVEIRTFLSGLGNNEQLKTAIDAMIDALNRLQDRSDAQLELAADFCDLFLKTAKDGALPYASIYATESGLLNGQPAREMETYLSEFGVEVTRELNEPADHLSIELDLLGNMIIRSNELEQERHMEEAFSQQFDFINHVLLTWLPKFNQACQATDRFGFYAAASALLLAFCYLDRDYLANENGQAS</sequence>
<dbReference type="Pfam" id="PF02613">
    <property type="entry name" value="Nitrate_red_del"/>
    <property type="match status" value="1"/>
</dbReference>
<dbReference type="RefSeq" id="WP_168834415.1">
    <property type="nucleotide sequence ID" value="NZ_JABAIK010000001.1"/>
</dbReference>
<dbReference type="Gene3D" id="1.20.1280.20">
    <property type="entry name" value="HscB, C-terminal domain"/>
    <property type="match status" value="1"/>
</dbReference>
<evidence type="ECO:0000256" key="2">
    <source>
        <dbReference type="ARBA" id="ARBA00023186"/>
    </source>
</evidence>
<comment type="caution">
    <text evidence="4">The sequence shown here is derived from an EMBL/GenBank/DDBJ whole genome shotgun (WGS) entry which is preliminary data.</text>
</comment>
<evidence type="ECO:0000313" key="4">
    <source>
        <dbReference type="EMBL" id="NLS11299.1"/>
    </source>
</evidence>
<evidence type="ECO:0000313" key="5">
    <source>
        <dbReference type="Proteomes" id="UP000535589"/>
    </source>
</evidence>
<dbReference type="Gene3D" id="1.20.120.1820">
    <property type="match status" value="1"/>
</dbReference>
<reference evidence="4 5" key="1">
    <citation type="submission" date="2020-04" db="EMBL/GenBank/DDBJ databases">
        <title>Vibrio sp. SM6, a novel species isolated from seawater.</title>
        <authorList>
            <person name="Wang X."/>
        </authorList>
    </citation>
    <scope>NUCLEOTIDE SEQUENCE [LARGE SCALE GENOMIC DNA]</scope>
    <source>
        <strain evidence="4 5">SM6</strain>
    </source>
</reference>
<name>A0A7X8TMH3_9VIBR</name>
<dbReference type="Proteomes" id="UP000535589">
    <property type="component" value="Unassembled WGS sequence"/>
</dbReference>
<evidence type="ECO:0000256" key="1">
    <source>
        <dbReference type="ARBA" id="ARBA00022490"/>
    </source>
</evidence>
<accession>A0A7X8TMH3</accession>
<dbReference type="PANTHER" id="PTHR34227:SF11">
    <property type="entry name" value="CHAPERONE PROTEIN TORD"/>
    <property type="match status" value="1"/>
</dbReference>
<dbReference type="GO" id="GO:0051259">
    <property type="term" value="P:protein complex oligomerization"/>
    <property type="evidence" value="ECO:0007669"/>
    <property type="project" value="InterPro"/>
</dbReference>
<keyword evidence="1 3" id="KW-0963">Cytoplasm</keyword>
<comment type="similarity">
    <text evidence="3">Belongs to the TorD/DmsD family. TorD subfamily.</text>
</comment>
<organism evidence="4 5">
    <name type="scientific">Vibrio agarilyticus</name>
    <dbReference type="NCBI Taxonomy" id="2726741"/>
    <lineage>
        <taxon>Bacteria</taxon>
        <taxon>Pseudomonadati</taxon>
        <taxon>Pseudomonadota</taxon>
        <taxon>Gammaproteobacteria</taxon>
        <taxon>Vibrionales</taxon>
        <taxon>Vibrionaceae</taxon>
        <taxon>Vibrio</taxon>
    </lineage>
</organism>
<evidence type="ECO:0000256" key="3">
    <source>
        <dbReference type="HAMAP-Rule" id="MF_01150"/>
    </source>
</evidence>
<dbReference type="InterPro" id="IPR020945">
    <property type="entry name" value="DMSO/NO3_reduct_chaperone"/>
</dbReference>
<dbReference type="GO" id="GO:0005737">
    <property type="term" value="C:cytoplasm"/>
    <property type="evidence" value="ECO:0007669"/>
    <property type="project" value="UniProtKB-SubCell"/>
</dbReference>
<gene>
    <name evidence="3 4" type="primary">torD</name>
    <name evidence="4" type="ORF">HGP28_00175</name>
</gene>
<comment type="function">
    <text evidence="3">Involved in the biogenesis of TorA. Acts on TorA before the insertion of the molybdenum cofactor and, as a result, probably favors a conformation of the apoenzyme that is competent for acquiring the cofactor.</text>
</comment>